<sequence length="368" mass="41608">MTDNQEKSIVGRARGMSLSSLLHTTPQLGMWQATATAMAQAPNLTELREPESGGANITFDAHGHATRVAIPDEDGELTLVKSQTRILDRPVTDAVLRAEVDNKAGKQSRKHHGHGIHRRQTLKEKHASAHKEPWGPTIKNGLKAFWVFFLTPSGFLITIYGLNVVAWGAMLFFLLLKAAPAMCHVRGTQIYDCDNDYSQNKIWLEIDSQILNALFCVTGFGLAPWRFRDFYWMMRAIHVHDPNAMRRLFNQNKAWFRPPAWFTDIEDLQPTTFTGIRAPATAMWKLAFTVDMMVLNTLLQAVLCFFMWHYNRLDRPTWATGTFIALGCGVAMFAGIMSWWEGRKVKKIEGPEIKIQAKTVESSESSEV</sequence>
<dbReference type="AlphaFoldDB" id="A0A8J2HV22"/>
<feature type="compositionally biased region" description="Basic and acidic residues" evidence="1">
    <location>
        <begin position="121"/>
        <end position="130"/>
    </location>
</feature>
<dbReference type="Proteomes" id="UP000676310">
    <property type="component" value="Unassembled WGS sequence"/>
</dbReference>
<feature type="transmembrane region" description="Helical" evidence="2">
    <location>
        <begin position="320"/>
        <end position="340"/>
    </location>
</feature>
<dbReference type="InterPro" id="IPR021369">
    <property type="entry name" value="DUF2985"/>
</dbReference>
<comment type="caution">
    <text evidence="3">The sequence shown here is derived from an EMBL/GenBank/DDBJ whole genome shotgun (WGS) entry which is preliminary data.</text>
</comment>
<keyword evidence="4" id="KW-1185">Reference proteome</keyword>
<evidence type="ECO:0000313" key="4">
    <source>
        <dbReference type="Proteomes" id="UP000676310"/>
    </source>
</evidence>
<keyword evidence="2" id="KW-0812">Transmembrane</keyword>
<dbReference type="OrthoDB" id="6407410at2759"/>
<dbReference type="PANTHER" id="PTHR35872">
    <property type="entry name" value="INTEGRAL MEMBRANE PROTEIN (AFU_ORTHOLOGUE AFUA_5G07110)"/>
    <property type="match status" value="1"/>
</dbReference>
<protein>
    <submittedName>
        <fullName evidence="3">Uncharacterized protein</fullName>
    </submittedName>
</protein>
<name>A0A8J2HV22_9PLEO</name>
<dbReference type="GeneID" id="67014362"/>
<dbReference type="Pfam" id="PF11204">
    <property type="entry name" value="DUF2985"/>
    <property type="match status" value="1"/>
</dbReference>
<proteinExistence type="predicted"/>
<dbReference type="EMBL" id="CAJRGZ010000012">
    <property type="protein sequence ID" value="CAG5138116.1"/>
    <property type="molecule type" value="Genomic_DNA"/>
</dbReference>
<keyword evidence="2" id="KW-1133">Transmembrane helix</keyword>
<evidence type="ECO:0000256" key="2">
    <source>
        <dbReference type="SAM" id="Phobius"/>
    </source>
</evidence>
<evidence type="ECO:0000256" key="1">
    <source>
        <dbReference type="SAM" id="MobiDB-lite"/>
    </source>
</evidence>
<organism evidence="3 4">
    <name type="scientific">Alternaria atra</name>
    <dbReference type="NCBI Taxonomy" id="119953"/>
    <lineage>
        <taxon>Eukaryota</taxon>
        <taxon>Fungi</taxon>
        <taxon>Dikarya</taxon>
        <taxon>Ascomycota</taxon>
        <taxon>Pezizomycotina</taxon>
        <taxon>Dothideomycetes</taxon>
        <taxon>Pleosporomycetidae</taxon>
        <taxon>Pleosporales</taxon>
        <taxon>Pleosporineae</taxon>
        <taxon>Pleosporaceae</taxon>
        <taxon>Alternaria</taxon>
        <taxon>Alternaria sect. Ulocladioides</taxon>
    </lineage>
</organism>
<accession>A0A8J2HV22</accession>
<reference evidence="3" key="1">
    <citation type="submission" date="2021-05" db="EMBL/GenBank/DDBJ databases">
        <authorList>
            <person name="Stam R."/>
        </authorList>
    </citation>
    <scope>NUCLEOTIDE SEQUENCE</scope>
    <source>
        <strain evidence="3">CS162</strain>
    </source>
</reference>
<keyword evidence="2" id="KW-0472">Membrane</keyword>
<dbReference type="RefSeq" id="XP_043163815.1">
    <property type="nucleotide sequence ID" value="XM_043307880.1"/>
</dbReference>
<feature type="transmembrane region" description="Helical" evidence="2">
    <location>
        <begin position="286"/>
        <end position="308"/>
    </location>
</feature>
<feature type="compositionally biased region" description="Basic residues" evidence="1">
    <location>
        <begin position="106"/>
        <end position="120"/>
    </location>
</feature>
<gene>
    <name evidence="3" type="ORF">ALTATR162_LOCUS287</name>
</gene>
<dbReference type="PANTHER" id="PTHR35872:SF1">
    <property type="entry name" value="ALPHA-L-RHAMNOSIDASE C"/>
    <property type="match status" value="1"/>
</dbReference>
<evidence type="ECO:0000313" key="3">
    <source>
        <dbReference type="EMBL" id="CAG5138116.1"/>
    </source>
</evidence>
<feature type="transmembrane region" description="Helical" evidence="2">
    <location>
        <begin position="145"/>
        <end position="176"/>
    </location>
</feature>
<feature type="region of interest" description="Disordered" evidence="1">
    <location>
        <begin position="102"/>
        <end position="130"/>
    </location>
</feature>